<evidence type="ECO:0000313" key="12">
    <source>
        <dbReference type="Proteomes" id="UP000515472"/>
    </source>
</evidence>
<dbReference type="EC" id="2.7.13.3" evidence="2"/>
<dbReference type="PROSITE" id="PS50109">
    <property type="entry name" value="HIS_KIN"/>
    <property type="match status" value="1"/>
</dbReference>
<dbReference type="InterPro" id="IPR003594">
    <property type="entry name" value="HATPase_dom"/>
</dbReference>
<dbReference type="AlphaFoldDB" id="A0A6S6M147"/>
<sequence>MFRKATLILGILATCSLLWFAVYNYRQAGPIAEENLRGLALTLSSAIENLAVSDPSLAGLAKFRTNDIAYFALVDREGRFRFHSNPDLIGTYLPGIRRGATPGFERSESRVTLGTGEQAFLLTAPVDLRGEILALHLTLHTYRADAVLRSAKLNMTIMLALIAVGWLLSLGLFRYARREEQHQAELARKDNLAKLGEMGALLAHEIRNPLAGIKGFAQVIAKKPQEARNELFAQNIVTEAVRLETLVNDLLAYAAGDGFPRERFDLSELIDHALSLLAPEALEREVTVSCRCTGSYYLSGSRDRFEQALLNLGKNALQAMVAGGVLEVACASAGGEAQISIKDTGHGIEEADLAKVFDPFFTTRARGTGLGLALCKKVIEEHGGTIKLESRMGQGTTVTLLLPCLAVDKEQT</sequence>
<evidence type="ECO:0000256" key="5">
    <source>
        <dbReference type="ARBA" id="ARBA00022741"/>
    </source>
</evidence>
<keyword evidence="9" id="KW-0812">Transmembrane</keyword>
<proteinExistence type="predicted"/>
<dbReference type="InterPro" id="IPR005467">
    <property type="entry name" value="His_kinase_dom"/>
</dbReference>
<evidence type="ECO:0000256" key="2">
    <source>
        <dbReference type="ARBA" id="ARBA00012438"/>
    </source>
</evidence>
<dbReference type="RefSeq" id="WP_185242209.1">
    <property type="nucleotide sequence ID" value="NZ_AP023213.1"/>
</dbReference>
<evidence type="ECO:0000259" key="10">
    <source>
        <dbReference type="PROSITE" id="PS50109"/>
    </source>
</evidence>
<dbReference type="Proteomes" id="UP000515472">
    <property type="component" value="Chromosome"/>
</dbReference>
<evidence type="ECO:0000256" key="8">
    <source>
        <dbReference type="ARBA" id="ARBA00023012"/>
    </source>
</evidence>
<organism evidence="11 12">
    <name type="scientific">Citrifermentans bremense</name>
    <dbReference type="NCBI Taxonomy" id="60035"/>
    <lineage>
        <taxon>Bacteria</taxon>
        <taxon>Pseudomonadati</taxon>
        <taxon>Thermodesulfobacteriota</taxon>
        <taxon>Desulfuromonadia</taxon>
        <taxon>Geobacterales</taxon>
        <taxon>Geobacteraceae</taxon>
        <taxon>Citrifermentans</taxon>
    </lineage>
</organism>
<dbReference type="Pfam" id="PF02518">
    <property type="entry name" value="HATPase_c"/>
    <property type="match status" value="1"/>
</dbReference>
<name>A0A6S6M147_9BACT</name>
<dbReference type="CDD" id="cd00075">
    <property type="entry name" value="HATPase"/>
    <property type="match status" value="1"/>
</dbReference>
<dbReference type="PANTHER" id="PTHR43065">
    <property type="entry name" value="SENSOR HISTIDINE KINASE"/>
    <property type="match status" value="1"/>
</dbReference>
<dbReference type="InterPro" id="IPR036890">
    <property type="entry name" value="HATPase_C_sf"/>
</dbReference>
<dbReference type="SUPFAM" id="SSF55874">
    <property type="entry name" value="ATPase domain of HSP90 chaperone/DNA topoisomerase II/histidine kinase"/>
    <property type="match status" value="1"/>
</dbReference>
<dbReference type="InterPro" id="IPR003661">
    <property type="entry name" value="HisK_dim/P_dom"/>
</dbReference>
<evidence type="ECO:0000256" key="1">
    <source>
        <dbReference type="ARBA" id="ARBA00000085"/>
    </source>
</evidence>
<evidence type="ECO:0000313" key="11">
    <source>
        <dbReference type="EMBL" id="BCG47269.1"/>
    </source>
</evidence>
<dbReference type="SMART" id="SM00388">
    <property type="entry name" value="HisKA"/>
    <property type="match status" value="1"/>
</dbReference>
<dbReference type="Gene3D" id="1.10.287.130">
    <property type="match status" value="1"/>
</dbReference>
<dbReference type="SUPFAM" id="SSF47384">
    <property type="entry name" value="Homodimeric domain of signal transducing histidine kinase"/>
    <property type="match status" value="1"/>
</dbReference>
<keyword evidence="3" id="KW-0597">Phosphoprotein</keyword>
<evidence type="ECO:0000256" key="3">
    <source>
        <dbReference type="ARBA" id="ARBA00022553"/>
    </source>
</evidence>
<keyword evidence="8" id="KW-0902">Two-component regulatory system</keyword>
<dbReference type="KEGG" id="gbn:GEOBRER4_20190"/>
<gene>
    <name evidence="11" type="ORF">GEOBRER4_n2098</name>
</gene>
<dbReference type="InterPro" id="IPR004358">
    <property type="entry name" value="Sig_transdc_His_kin-like_C"/>
</dbReference>
<evidence type="ECO:0000256" key="6">
    <source>
        <dbReference type="ARBA" id="ARBA00022777"/>
    </source>
</evidence>
<dbReference type="PANTHER" id="PTHR43065:SF10">
    <property type="entry name" value="PEROXIDE STRESS-ACTIVATED HISTIDINE KINASE MAK3"/>
    <property type="match status" value="1"/>
</dbReference>
<keyword evidence="9" id="KW-0472">Membrane</keyword>
<dbReference type="GO" id="GO:0000155">
    <property type="term" value="F:phosphorelay sensor kinase activity"/>
    <property type="evidence" value="ECO:0007669"/>
    <property type="project" value="InterPro"/>
</dbReference>
<evidence type="ECO:0000256" key="9">
    <source>
        <dbReference type="SAM" id="Phobius"/>
    </source>
</evidence>
<keyword evidence="9" id="KW-1133">Transmembrane helix</keyword>
<dbReference type="CDD" id="cd00082">
    <property type="entry name" value="HisKA"/>
    <property type="match status" value="1"/>
</dbReference>
<evidence type="ECO:0000256" key="7">
    <source>
        <dbReference type="ARBA" id="ARBA00022840"/>
    </source>
</evidence>
<feature type="transmembrane region" description="Helical" evidence="9">
    <location>
        <begin position="153"/>
        <end position="173"/>
    </location>
</feature>
<keyword evidence="7" id="KW-0067">ATP-binding</keyword>
<dbReference type="EMBL" id="AP023213">
    <property type="protein sequence ID" value="BCG47269.1"/>
    <property type="molecule type" value="Genomic_DNA"/>
</dbReference>
<keyword evidence="6" id="KW-0418">Kinase</keyword>
<dbReference type="Gene3D" id="3.30.565.10">
    <property type="entry name" value="Histidine kinase-like ATPase, C-terminal domain"/>
    <property type="match status" value="1"/>
</dbReference>
<keyword evidence="12" id="KW-1185">Reference proteome</keyword>
<comment type="catalytic activity">
    <reaction evidence="1">
        <text>ATP + protein L-histidine = ADP + protein N-phospho-L-histidine.</text>
        <dbReference type="EC" id="2.7.13.3"/>
    </reaction>
</comment>
<dbReference type="GO" id="GO:0005524">
    <property type="term" value="F:ATP binding"/>
    <property type="evidence" value="ECO:0007669"/>
    <property type="project" value="UniProtKB-KW"/>
</dbReference>
<dbReference type="PRINTS" id="PR00344">
    <property type="entry name" value="BCTRLSENSOR"/>
</dbReference>
<evidence type="ECO:0000256" key="4">
    <source>
        <dbReference type="ARBA" id="ARBA00022679"/>
    </source>
</evidence>
<feature type="domain" description="Histidine kinase" evidence="10">
    <location>
        <begin position="201"/>
        <end position="406"/>
    </location>
</feature>
<reference evidence="11 12" key="1">
    <citation type="submission" date="2020-06" db="EMBL/GenBank/DDBJ databases">
        <title>Interaction of electrochemicaly active bacteria, Geobacter bremensis R4 on different carbon anode.</title>
        <authorList>
            <person name="Meng L."/>
            <person name="Yoshida N."/>
        </authorList>
    </citation>
    <scope>NUCLEOTIDE SEQUENCE [LARGE SCALE GENOMIC DNA]</scope>
    <source>
        <strain evidence="11 12">R4</strain>
    </source>
</reference>
<keyword evidence="4" id="KW-0808">Transferase</keyword>
<protein>
    <recommendedName>
        <fullName evidence="2">histidine kinase</fullName>
        <ecNumber evidence="2">2.7.13.3</ecNumber>
    </recommendedName>
</protein>
<dbReference type="SMART" id="SM00387">
    <property type="entry name" value="HATPase_c"/>
    <property type="match status" value="1"/>
</dbReference>
<accession>A0A6S6M147</accession>
<dbReference type="Pfam" id="PF00512">
    <property type="entry name" value="HisKA"/>
    <property type="match status" value="1"/>
</dbReference>
<dbReference type="InterPro" id="IPR036097">
    <property type="entry name" value="HisK_dim/P_sf"/>
</dbReference>
<keyword evidence="5" id="KW-0547">Nucleotide-binding</keyword>